<dbReference type="AlphaFoldDB" id="H6LEF3"/>
<name>H6LEF3_ACEWD</name>
<dbReference type="GO" id="GO:0004789">
    <property type="term" value="F:thiamine-phosphate diphosphorylase activity"/>
    <property type="evidence" value="ECO:0007669"/>
    <property type="project" value="UniProtKB-EC"/>
</dbReference>
<dbReference type="EMBL" id="CP002987">
    <property type="protein sequence ID" value="AFA46867.1"/>
    <property type="molecule type" value="Genomic_DNA"/>
</dbReference>
<dbReference type="OrthoDB" id="9815348at2"/>
<dbReference type="KEGG" id="awo:Awo_c00530"/>
<dbReference type="GO" id="GO:0009228">
    <property type="term" value="P:thiamine biosynthetic process"/>
    <property type="evidence" value="ECO:0007669"/>
    <property type="project" value="UniProtKB-KW"/>
</dbReference>
<dbReference type="STRING" id="931626.Awo_c00530"/>
<reference evidence="4 5" key="2">
    <citation type="journal article" date="2012" name="PLoS ONE">
        <title>An ancient pathway combining carbon dioxide fixation with the generation and utilization of a sodium ion gradient for ATP synthesis.</title>
        <authorList>
            <person name="Poehlein A."/>
            <person name="Schmidt S."/>
            <person name="Kaster A.K."/>
            <person name="Goenrich M."/>
            <person name="Vollmers J."/>
            <person name="Thurmer A."/>
            <person name="Bertsch J."/>
            <person name="Schuchmann K."/>
            <person name="Voigt B."/>
            <person name="Hecker M."/>
            <person name="Daniel R."/>
            <person name="Thauer R.K."/>
            <person name="Gottschalk G."/>
            <person name="Muller V."/>
        </authorList>
    </citation>
    <scope>NUCLEOTIDE SEQUENCE [LARGE SCALE GENOMIC DNA]</scope>
    <source>
        <strain evidence="5">ATCC 29683 / DSM 1030 / JCM 2381 / KCTC 1655 / WB1</strain>
    </source>
</reference>
<evidence type="ECO:0000256" key="1">
    <source>
        <dbReference type="ARBA" id="ARBA00004948"/>
    </source>
</evidence>
<dbReference type="SUPFAM" id="SSF51391">
    <property type="entry name" value="Thiamin phosphate synthase"/>
    <property type="match status" value="1"/>
</dbReference>
<dbReference type="PANTHER" id="PTHR20857">
    <property type="entry name" value="THIAMINE-PHOSPHATE PYROPHOSPHORYLASE"/>
    <property type="match status" value="1"/>
</dbReference>
<dbReference type="Gene3D" id="3.20.20.70">
    <property type="entry name" value="Aldolase class I"/>
    <property type="match status" value="1"/>
</dbReference>
<dbReference type="InterPro" id="IPR022998">
    <property type="entry name" value="ThiamineP_synth_TenI"/>
</dbReference>
<keyword evidence="5" id="KW-1185">Reference proteome</keyword>
<dbReference type="PANTHER" id="PTHR20857:SF15">
    <property type="entry name" value="THIAMINE-PHOSPHATE SYNTHASE"/>
    <property type="match status" value="1"/>
</dbReference>
<accession>H6LEF3</accession>
<reference evidence="5" key="1">
    <citation type="submission" date="2011-07" db="EMBL/GenBank/DDBJ databases">
        <title>Complete genome sequence of Acetobacterium woodii.</title>
        <authorList>
            <person name="Poehlein A."/>
            <person name="Schmidt S."/>
            <person name="Kaster A.-K."/>
            <person name="Goenrich M."/>
            <person name="Vollmers J."/>
            <person name="Thuermer A."/>
            <person name="Gottschalk G."/>
            <person name="Thauer R.K."/>
            <person name="Daniel R."/>
            <person name="Mueller V."/>
        </authorList>
    </citation>
    <scope>NUCLEOTIDE SEQUENCE [LARGE SCALE GENOMIC DNA]</scope>
    <source>
        <strain evidence="5">ATCC 29683 / DSM 1030 / JCM 2381 / KCTC 1655 / WB1</strain>
    </source>
</reference>
<evidence type="ECO:0000256" key="2">
    <source>
        <dbReference type="ARBA" id="ARBA00022977"/>
    </source>
</evidence>
<dbReference type="RefSeq" id="WP_014354471.1">
    <property type="nucleotide sequence ID" value="NC_016894.1"/>
</dbReference>
<organism evidence="4 5">
    <name type="scientific">Acetobacterium woodii (strain ATCC 29683 / DSM 1030 / JCM 2381 / KCTC 1655 / WB1)</name>
    <dbReference type="NCBI Taxonomy" id="931626"/>
    <lineage>
        <taxon>Bacteria</taxon>
        <taxon>Bacillati</taxon>
        <taxon>Bacillota</taxon>
        <taxon>Clostridia</taxon>
        <taxon>Eubacteriales</taxon>
        <taxon>Eubacteriaceae</taxon>
        <taxon>Acetobacterium</taxon>
    </lineage>
</organism>
<keyword evidence="2" id="KW-0784">Thiamine biosynthesis</keyword>
<dbReference type="EC" id="2.5.1.3" evidence="4"/>
<dbReference type="Pfam" id="PF02581">
    <property type="entry name" value="TMP-TENI"/>
    <property type="match status" value="1"/>
</dbReference>
<dbReference type="GO" id="GO:0005737">
    <property type="term" value="C:cytoplasm"/>
    <property type="evidence" value="ECO:0007669"/>
    <property type="project" value="TreeGrafter"/>
</dbReference>
<comment type="pathway">
    <text evidence="1">Cofactor biosynthesis; thiamine diphosphate biosynthesis.</text>
</comment>
<keyword evidence="4" id="KW-0808">Transferase</keyword>
<feature type="domain" description="Thiamine phosphate synthase/TenI" evidence="3">
    <location>
        <begin position="2"/>
        <end position="178"/>
    </location>
</feature>
<gene>
    <name evidence="4" type="primary">thiE1</name>
    <name evidence="4" type="ordered locus">Awo_c00530</name>
</gene>
<proteinExistence type="predicted"/>
<dbReference type="InterPro" id="IPR013785">
    <property type="entry name" value="Aldolase_TIM"/>
</dbReference>
<protein>
    <submittedName>
        <fullName evidence="4">Thiamine-phosphate pyrophosphorylase ThiE1</fullName>
        <ecNumber evidence="4">2.5.1.3</ecNumber>
    </submittedName>
</protein>
<evidence type="ECO:0000259" key="3">
    <source>
        <dbReference type="Pfam" id="PF02581"/>
    </source>
</evidence>
<dbReference type="InterPro" id="IPR036206">
    <property type="entry name" value="ThiamineP_synth_sf"/>
</dbReference>
<dbReference type="eggNOG" id="COG0352">
    <property type="taxonomic scope" value="Bacteria"/>
</dbReference>
<dbReference type="CDD" id="cd00564">
    <property type="entry name" value="TMP_TenI"/>
    <property type="match status" value="1"/>
</dbReference>
<evidence type="ECO:0000313" key="4">
    <source>
        <dbReference type="EMBL" id="AFA46867.1"/>
    </source>
</evidence>
<dbReference type="HOGENOM" id="CLU_018272_3_4_9"/>
<dbReference type="Proteomes" id="UP000007177">
    <property type="component" value="Chromosome"/>
</dbReference>
<sequence length="206" mass="23142">MLICITNRKLCQDDFLNRIDQLAQGKPAAIMLREKDLERAAFQDLAIKVKEICDQHQVSLIINQNLEIAKQLKVGNIQLSIEKLRENKEFIREFEQVGVSVHSVDQAKEAEAAGADYLIAGHVFPTECKKGLPARGLRFLKEVCDAVKIPVWGIGGIDQNNYKVTLMTGAKGVCVMSEAMTCRDPAGFSQRFTVGKEQTRMEENRY</sequence>
<evidence type="ECO:0000313" key="5">
    <source>
        <dbReference type="Proteomes" id="UP000007177"/>
    </source>
</evidence>